<dbReference type="PhylomeDB" id="A0A0G4FKJ9"/>
<dbReference type="GO" id="GO:0005634">
    <property type="term" value="C:nucleus"/>
    <property type="evidence" value="ECO:0007669"/>
    <property type="project" value="TreeGrafter"/>
</dbReference>
<proteinExistence type="predicted"/>
<dbReference type="SMART" id="SM01065">
    <property type="entry name" value="CBM_2"/>
    <property type="match status" value="1"/>
</dbReference>
<dbReference type="InterPro" id="IPR029021">
    <property type="entry name" value="Prot-tyrosine_phosphatase-like"/>
</dbReference>
<dbReference type="PROSITE" id="PS51166">
    <property type="entry name" value="CBM20"/>
    <property type="match status" value="1"/>
</dbReference>
<name>A0A0G4FKJ9_9ALVE</name>
<dbReference type="InterPro" id="IPR002044">
    <property type="entry name" value="CBM20"/>
</dbReference>
<evidence type="ECO:0000313" key="4">
    <source>
        <dbReference type="EMBL" id="CEM14349.1"/>
    </source>
</evidence>
<gene>
    <name evidence="4" type="ORF">Cvel_397</name>
</gene>
<dbReference type="SUPFAM" id="SSF52799">
    <property type="entry name" value="(Phosphotyrosine protein) phosphatases II"/>
    <property type="match status" value="1"/>
</dbReference>
<dbReference type="EMBL" id="CDMZ01000441">
    <property type="protein sequence ID" value="CEM14349.1"/>
    <property type="molecule type" value="Genomic_DNA"/>
</dbReference>
<organism evidence="4">
    <name type="scientific">Chromera velia CCMP2878</name>
    <dbReference type="NCBI Taxonomy" id="1169474"/>
    <lineage>
        <taxon>Eukaryota</taxon>
        <taxon>Sar</taxon>
        <taxon>Alveolata</taxon>
        <taxon>Colpodellida</taxon>
        <taxon>Chromeraceae</taxon>
        <taxon>Chromera</taxon>
    </lineage>
</organism>
<dbReference type="PANTHER" id="PTHR46864:SF1">
    <property type="entry name" value="LAFORIN"/>
    <property type="match status" value="1"/>
</dbReference>
<dbReference type="SUPFAM" id="SSF49452">
    <property type="entry name" value="Starch-binding domain-like"/>
    <property type="match status" value="1"/>
</dbReference>
<dbReference type="Gene3D" id="2.60.40.10">
    <property type="entry name" value="Immunoglobulins"/>
    <property type="match status" value="1"/>
</dbReference>
<reference evidence="4" key="1">
    <citation type="submission" date="2014-11" db="EMBL/GenBank/DDBJ databases">
        <authorList>
            <person name="Otto D Thomas"/>
            <person name="Naeem Raeece"/>
        </authorList>
    </citation>
    <scope>NUCLEOTIDE SEQUENCE</scope>
</reference>
<dbReference type="CDD" id="cd05467">
    <property type="entry name" value="CBM20"/>
    <property type="match status" value="1"/>
</dbReference>
<evidence type="ECO:0000259" key="3">
    <source>
        <dbReference type="PROSITE" id="PS51166"/>
    </source>
</evidence>
<feature type="domain" description="CBM20" evidence="3">
    <location>
        <begin position="1"/>
        <end position="108"/>
    </location>
</feature>
<feature type="region of interest" description="Disordered" evidence="2">
    <location>
        <begin position="198"/>
        <end position="217"/>
    </location>
</feature>
<dbReference type="AlphaFoldDB" id="A0A0G4FKJ9"/>
<keyword evidence="1" id="KW-0378">Hydrolase</keyword>
<dbReference type="Gene3D" id="3.90.190.10">
    <property type="entry name" value="Protein tyrosine phosphatase superfamily"/>
    <property type="match status" value="1"/>
</dbReference>
<evidence type="ECO:0000256" key="2">
    <source>
        <dbReference type="SAM" id="MobiDB-lite"/>
    </source>
</evidence>
<dbReference type="InterPro" id="IPR013783">
    <property type="entry name" value="Ig-like_fold"/>
</dbReference>
<dbReference type="PANTHER" id="PTHR46864">
    <property type="entry name" value="LAFORIN"/>
    <property type="match status" value="1"/>
</dbReference>
<dbReference type="InterPro" id="IPR042942">
    <property type="entry name" value="Laforin"/>
</dbReference>
<accession>A0A0G4FKJ9</accession>
<dbReference type="VEuPathDB" id="CryptoDB:Cvel_397"/>
<feature type="compositionally biased region" description="Basic and acidic residues" evidence="2">
    <location>
        <begin position="204"/>
        <end position="217"/>
    </location>
</feature>
<dbReference type="GO" id="GO:0005737">
    <property type="term" value="C:cytoplasm"/>
    <property type="evidence" value="ECO:0007669"/>
    <property type="project" value="TreeGrafter"/>
</dbReference>
<dbReference type="InterPro" id="IPR013784">
    <property type="entry name" value="Carb-bd-like_fold"/>
</dbReference>
<protein>
    <recommendedName>
        <fullName evidence="3">CBM20 domain-containing protein</fullName>
    </recommendedName>
</protein>
<keyword evidence="1" id="KW-0904">Protein phosphatase</keyword>
<evidence type="ECO:0000256" key="1">
    <source>
        <dbReference type="ARBA" id="ARBA00022912"/>
    </source>
</evidence>
<dbReference type="GO" id="GO:0004725">
    <property type="term" value="F:protein tyrosine phosphatase activity"/>
    <property type="evidence" value="ECO:0007669"/>
    <property type="project" value="InterPro"/>
</dbReference>
<sequence>MKINFSVVSFVPSSAQVAVVGSVPELGSWNVDKCVQLEPSERPQSDMAPSFWYASLKVEGAKSIEYKFIRRRSQDVGWEWEGSGSGDNRKVDLVQEGEDVVQAASFGSILKGAQGKGGSEKVLAIPVTQFLDPAGVSEYSHTTRFYMNVKNQNSIHYNKIIEAMYVGTCPRCVEHLDMLKRDLGVTALFNLQTEEDALNNYPDPKSHPTMEGRTTDHVEEVAKRRGLAYVWMPTTDMSTQARARMLPQAALVMYGLLAGGHVVYCHCNAGVGESPDEMRREEERTEITAERVFDF</sequence>
<dbReference type="GO" id="GO:2001070">
    <property type="term" value="F:starch binding"/>
    <property type="evidence" value="ECO:0007669"/>
    <property type="project" value="InterPro"/>
</dbReference>
<dbReference type="Pfam" id="PF00686">
    <property type="entry name" value="CBM_20"/>
    <property type="match status" value="1"/>
</dbReference>